<dbReference type="Pfam" id="PF01715">
    <property type="entry name" value="IPPT"/>
    <property type="match status" value="1"/>
</dbReference>
<sequence length="224" mass="23844">MASAPPIVVILGSTGTGKTKLSLELAARYGGEVISADSMQSCSMIKVVGLVGWAGSGLYAVSHLSFAVRQCPDADDLAQTGRKTVSIRGAVGQDSGWNLSMTSQMNDDDDGALVLGYAPIIEPLSLALGRDRICSGSGALINASRSMVYTGLDIVTAKATKEEQRQAVHHLLDVARPDQAFTVTHFRERALPIPRAACFVANQRASGLTTFACEPWPKGYRNRY</sequence>
<dbReference type="PANTHER" id="PTHR11088">
    <property type="entry name" value="TRNA DIMETHYLALLYLTRANSFERASE"/>
    <property type="match status" value="1"/>
</dbReference>
<keyword evidence="6" id="KW-1185">Reference proteome</keyword>
<organism evidence="5 6">
    <name type="scientific">Anopheles merus</name>
    <name type="common">Mosquito</name>
    <dbReference type="NCBI Taxonomy" id="30066"/>
    <lineage>
        <taxon>Eukaryota</taxon>
        <taxon>Metazoa</taxon>
        <taxon>Ecdysozoa</taxon>
        <taxon>Arthropoda</taxon>
        <taxon>Hexapoda</taxon>
        <taxon>Insecta</taxon>
        <taxon>Pterygota</taxon>
        <taxon>Neoptera</taxon>
        <taxon>Endopterygota</taxon>
        <taxon>Diptera</taxon>
        <taxon>Nematocera</taxon>
        <taxon>Culicoidea</taxon>
        <taxon>Culicidae</taxon>
        <taxon>Anophelinae</taxon>
        <taxon>Anopheles</taxon>
    </lineage>
</organism>
<dbReference type="VEuPathDB" id="VectorBase:AMEM21_016175"/>
<name>A0A182V365_ANOME</name>
<keyword evidence="4" id="KW-0067">ATP-binding</keyword>
<dbReference type="SUPFAM" id="SSF52540">
    <property type="entry name" value="P-loop containing nucleoside triphosphate hydrolases"/>
    <property type="match status" value="1"/>
</dbReference>
<dbReference type="VEuPathDB" id="VectorBase:AMEM008095"/>
<evidence type="ECO:0000256" key="2">
    <source>
        <dbReference type="ARBA" id="ARBA00022679"/>
    </source>
</evidence>
<dbReference type="PANTHER" id="PTHR11088:SF89">
    <property type="entry name" value="TRNA DIMETHYLALLYLTRANSFERASE"/>
    <property type="match status" value="1"/>
</dbReference>
<protein>
    <submittedName>
        <fullName evidence="5">Uncharacterized protein</fullName>
    </submittedName>
</protein>
<keyword evidence="2" id="KW-0808">Transferase</keyword>
<evidence type="ECO:0000256" key="1">
    <source>
        <dbReference type="ARBA" id="ARBA00005842"/>
    </source>
</evidence>
<evidence type="ECO:0000313" key="6">
    <source>
        <dbReference type="Proteomes" id="UP000075903"/>
    </source>
</evidence>
<dbReference type="InterPro" id="IPR027417">
    <property type="entry name" value="P-loop_NTPase"/>
</dbReference>
<dbReference type="GO" id="GO:0006400">
    <property type="term" value="P:tRNA modification"/>
    <property type="evidence" value="ECO:0007669"/>
    <property type="project" value="TreeGrafter"/>
</dbReference>
<dbReference type="InterPro" id="IPR039657">
    <property type="entry name" value="Dimethylallyltransferase"/>
</dbReference>
<dbReference type="GO" id="GO:0052381">
    <property type="term" value="F:tRNA dimethylallyltransferase activity"/>
    <property type="evidence" value="ECO:0007669"/>
    <property type="project" value="TreeGrafter"/>
</dbReference>
<evidence type="ECO:0000256" key="3">
    <source>
        <dbReference type="ARBA" id="ARBA00022741"/>
    </source>
</evidence>
<comment type="similarity">
    <text evidence="1">Belongs to the IPP transferase family.</text>
</comment>
<reference evidence="5" key="1">
    <citation type="submission" date="2020-05" db="UniProtKB">
        <authorList>
            <consortium name="EnsemblMetazoa"/>
        </authorList>
    </citation>
    <scope>IDENTIFICATION</scope>
    <source>
        <strain evidence="5">MAF</strain>
    </source>
</reference>
<dbReference type="EnsemblMetazoa" id="AMEM008095-RA">
    <property type="protein sequence ID" value="AMEM008095-PA"/>
    <property type="gene ID" value="AMEM008095"/>
</dbReference>
<keyword evidence="3" id="KW-0547">Nucleotide-binding</keyword>
<accession>A0A182V365</accession>
<evidence type="ECO:0000313" key="5">
    <source>
        <dbReference type="EnsemblMetazoa" id="AMEM008095-PA"/>
    </source>
</evidence>
<dbReference type="GO" id="GO:0005524">
    <property type="term" value="F:ATP binding"/>
    <property type="evidence" value="ECO:0007669"/>
    <property type="project" value="UniProtKB-KW"/>
</dbReference>
<evidence type="ECO:0000256" key="4">
    <source>
        <dbReference type="ARBA" id="ARBA00022840"/>
    </source>
</evidence>
<dbReference type="Proteomes" id="UP000075903">
    <property type="component" value="Unassembled WGS sequence"/>
</dbReference>
<dbReference type="GO" id="GO:0005739">
    <property type="term" value="C:mitochondrion"/>
    <property type="evidence" value="ECO:0007669"/>
    <property type="project" value="TreeGrafter"/>
</dbReference>
<dbReference type="STRING" id="30066.A0A182V365"/>
<dbReference type="AlphaFoldDB" id="A0A182V365"/>
<dbReference type="Pfam" id="PF01745">
    <property type="entry name" value="IPT"/>
    <property type="match status" value="1"/>
</dbReference>
<proteinExistence type="inferred from homology"/>
<dbReference type="Gene3D" id="3.40.50.300">
    <property type="entry name" value="P-loop containing nucleotide triphosphate hydrolases"/>
    <property type="match status" value="2"/>
</dbReference>